<keyword evidence="1" id="KW-1133">Transmembrane helix</keyword>
<dbReference type="RefSeq" id="YP_009236615.1">
    <property type="nucleotide sequence ID" value="NC_029495.1"/>
</dbReference>
<accession>A0A140CUV6</accession>
<geneLocation type="mitochondrion" evidence="2"/>
<feature type="transmembrane region" description="Helical" evidence="1">
    <location>
        <begin position="12"/>
        <end position="35"/>
    </location>
</feature>
<dbReference type="GeneID" id="26899126"/>
<sequence length="55" mass="6819">MSLNPTNSTNQLIIFIFIFFLTFYMIMNFMFFNFIKTLKINFQKKNNMKNYNKFI</sequence>
<keyword evidence="2" id="KW-0496">Mitochondrion</keyword>
<dbReference type="EMBL" id="KT875793">
    <property type="protein sequence ID" value="AMJ17080.1"/>
    <property type="molecule type" value="Genomic_DNA"/>
</dbReference>
<dbReference type="CTD" id="4509"/>
<name>A0A140CUV6_9HEMI</name>
<gene>
    <name evidence="2" type="primary">ATP8</name>
</gene>
<keyword evidence="1" id="KW-0812">Transmembrane</keyword>
<proteinExistence type="predicted"/>
<reference evidence="2" key="2">
    <citation type="submission" date="2015-10" db="EMBL/GenBank/DDBJ databases">
        <authorList>
            <person name="Gilbert D.G."/>
        </authorList>
    </citation>
    <scope>NUCLEOTIDE SEQUENCE</scope>
</reference>
<evidence type="ECO:0000256" key="1">
    <source>
        <dbReference type="SAM" id="Phobius"/>
    </source>
</evidence>
<protein>
    <submittedName>
        <fullName evidence="2">ATP synthase F0 subunit 8</fullName>
    </submittedName>
</protein>
<evidence type="ECO:0000313" key="2">
    <source>
        <dbReference type="EMBL" id="AMJ17080.1"/>
    </source>
</evidence>
<keyword evidence="1" id="KW-0472">Membrane</keyword>
<organism evidence="2">
    <name type="scientific">Hormaphis betulae</name>
    <dbReference type="NCBI Taxonomy" id="196469"/>
    <lineage>
        <taxon>Eukaryota</taxon>
        <taxon>Metazoa</taxon>
        <taxon>Ecdysozoa</taxon>
        <taxon>Arthropoda</taxon>
        <taxon>Hexapoda</taxon>
        <taxon>Insecta</taxon>
        <taxon>Pterygota</taxon>
        <taxon>Neoptera</taxon>
        <taxon>Paraneoptera</taxon>
        <taxon>Hemiptera</taxon>
        <taxon>Sternorrhyncha</taxon>
        <taxon>Aphidomorpha</taxon>
        <taxon>Aphidoidea</taxon>
        <taxon>Hormaphididae</taxon>
        <taxon>Hormaphidini</taxon>
        <taxon>Hormaphis</taxon>
    </lineage>
</organism>
<reference evidence="2" key="1">
    <citation type="journal article" date="2015" name="Mitochondrial DNA">
        <title>Complete mitochondrial genome of the aphid Hormaphis betulae (Mordvilko) (Hemiptera: Aphididae: Hormaphidinae).</title>
        <authorList>
            <person name="Li Y.Q."/>
            <person name="Chen J."/>
            <person name="Qiao G.X."/>
        </authorList>
    </citation>
    <scope>NUCLEOTIDE SEQUENCE</scope>
</reference>
<dbReference type="AlphaFoldDB" id="A0A140CUV6"/>